<dbReference type="STRING" id="126156.SAMN05421670_0560"/>
<evidence type="ECO:0000313" key="3">
    <source>
        <dbReference type="Proteomes" id="UP000198734"/>
    </source>
</evidence>
<reference evidence="3" key="1">
    <citation type="submission" date="2016-10" db="EMBL/GenBank/DDBJ databases">
        <authorList>
            <person name="Varghese N."/>
            <person name="Submissions S."/>
        </authorList>
    </citation>
    <scope>NUCLEOTIDE SEQUENCE [LARGE SCALE GENOMIC DNA]</scope>
    <source>
        <strain evidence="3">DSM 11706</strain>
    </source>
</reference>
<name>A0A1I5UVR6_9BACI</name>
<dbReference type="RefSeq" id="WP_093533974.1">
    <property type="nucleotide sequence ID" value="NZ_CP183885.1"/>
</dbReference>
<keyword evidence="3" id="KW-1185">Reference proteome</keyword>
<sequence>MDLLLWITTGFMLIGLVVLVTMKKGMESKVAFIKANMDKEENSSKAKSVIWWIRSSTAWGVGGIFLVVWWFNNYFG</sequence>
<feature type="transmembrane region" description="Helical" evidence="1">
    <location>
        <begin position="49"/>
        <end position="71"/>
    </location>
</feature>
<dbReference type="Proteomes" id="UP000198734">
    <property type="component" value="Unassembled WGS sequence"/>
</dbReference>
<proteinExistence type="predicted"/>
<keyword evidence="1" id="KW-0812">Transmembrane</keyword>
<dbReference type="OrthoDB" id="2429101at2"/>
<gene>
    <name evidence="2" type="ORF">SAMN05421670_0560</name>
</gene>
<evidence type="ECO:0000256" key="1">
    <source>
        <dbReference type="SAM" id="Phobius"/>
    </source>
</evidence>
<dbReference type="EMBL" id="FOXU01000001">
    <property type="protein sequence ID" value="SFP99300.1"/>
    <property type="molecule type" value="Genomic_DNA"/>
</dbReference>
<dbReference type="AlphaFoldDB" id="A0A1I5UVR6"/>
<organism evidence="2 3">
    <name type="scientific">Psychrobacillus psychrotolerans</name>
    <dbReference type="NCBI Taxonomy" id="126156"/>
    <lineage>
        <taxon>Bacteria</taxon>
        <taxon>Bacillati</taxon>
        <taxon>Bacillota</taxon>
        <taxon>Bacilli</taxon>
        <taxon>Bacillales</taxon>
        <taxon>Bacillaceae</taxon>
        <taxon>Psychrobacillus</taxon>
    </lineage>
</organism>
<feature type="transmembrane region" description="Helical" evidence="1">
    <location>
        <begin position="6"/>
        <end position="22"/>
    </location>
</feature>
<protein>
    <submittedName>
        <fullName evidence="2">Uncharacterized protein</fullName>
    </submittedName>
</protein>
<evidence type="ECO:0000313" key="2">
    <source>
        <dbReference type="EMBL" id="SFP99300.1"/>
    </source>
</evidence>
<keyword evidence="1" id="KW-1133">Transmembrane helix</keyword>
<keyword evidence="1" id="KW-0472">Membrane</keyword>
<accession>A0A1I5UVR6</accession>